<name>A0A9D4D674_DREPO</name>
<dbReference type="GO" id="GO:0008168">
    <property type="term" value="F:methyltransferase activity"/>
    <property type="evidence" value="ECO:0007669"/>
    <property type="project" value="UniProtKB-UniRule"/>
</dbReference>
<keyword evidence="4 5" id="KW-0479">Metal-binding</keyword>
<dbReference type="PROSITE" id="PS50970">
    <property type="entry name" value="HCY"/>
    <property type="match status" value="1"/>
</dbReference>
<proteinExistence type="predicted"/>
<evidence type="ECO:0000256" key="4">
    <source>
        <dbReference type="PIRSR" id="PIRSR037505-2"/>
    </source>
</evidence>
<feature type="domain" description="Hcy-binding" evidence="6">
    <location>
        <begin position="2"/>
        <end position="307"/>
    </location>
</feature>
<dbReference type="OrthoDB" id="261426at2759"/>
<keyword evidence="4 5" id="KW-0862">Zinc</keyword>
<evidence type="ECO:0000256" key="2">
    <source>
        <dbReference type="ARBA" id="ARBA00022679"/>
    </source>
</evidence>
<reference evidence="7" key="2">
    <citation type="submission" date="2020-11" db="EMBL/GenBank/DDBJ databases">
        <authorList>
            <person name="McCartney M.A."/>
            <person name="Auch B."/>
            <person name="Kono T."/>
            <person name="Mallez S."/>
            <person name="Becker A."/>
            <person name="Gohl D.M."/>
            <person name="Silverstein K.A.T."/>
            <person name="Koren S."/>
            <person name="Bechman K.B."/>
            <person name="Herman A."/>
            <person name="Abrahante J.E."/>
            <person name="Garbe J."/>
        </authorList>
    </citation>
    <scope>NUCLEOTIDE SEQUENCE</scope>
    <source>
        <strain evidence="7">Duluth1</strain>
        <tissue evidence="7">Whole animal</tissue>
    </source>
</reference>
<dbReference type="GO" id="GO:0009086">
    <property type="term" value="P:methionine biosynthetic process"/>
    <property type="evidence" value="ECO:0007669"/>
    <property type="project" value="InterPro"/>
</dbReference>
<dbReference type="GO" id="GO:0008270">
    <property type="term" value="F:zinc ion binding"/>
    <property type="evidence" value="ECO:0007669"/>
    <property type="project" value="InterPro"/>
</dbReference>
<keyword evidence="1 5" id="KW-0489">Methyltransferase</keyword>
<dbReference type="InterPro" id="IPR003726">
    <property type="entry name" value="HCY_dom"/>
</dbReference>
<dbReference type="Pfam" id="PF02574">
    <property type="entry name" value="S-methyl_trans"/>
    <property type="match status" value="1"/>
</dbReference>
<feature type="binding site" evidence="4 5">
    <location>
        <position position="292"/>
    </location>
    <ligand>
        <name>Zn(2+)</name>
        <dbReference type="ChEBI" id="CHEBI:29105"/>
    </ligand>
</feature>
<dbReference type="EMBL" id="JAIWYP010000011">
    <property type="protein sequence ID" value="KAH3739440.1"/>
    <property type="molecule type" value="Genomic_DNA"/>
</dbReference>
<accession>A0A9D4D674</accession>
<keyword evidence="8" id="KW-1185">Reference proteome</keyword>
<dbReference type="PANTHER" id="PTHR11103:SF18">
    <property type="entry name" value="SLR1189 PROTEIN"/>
    <property type="match status" value="1"/>
</dbReference>
<dbReference type="Proteomes" id="UP000828390">
    <property type="component" value="Unassembled WGS sequence"/>
</dbReference>
<protein>
    <recommendedName>
        <fullName evidence="6">Hcy-binding domain-containing protein</fullName>
    </recommendedName>
</protein>
<evidence type="ECO:0000313" key="7">
    <source>
        <dbReference type="EMBL" id="KAH3739440.1"/>
    </source>
</evidence>
<evidence type="ECO:0000256" key="3">
    <source>
        <dbReference type="ARBA" id="ARBA00034478"/>
    </source>
</evidence>
<evidence type="ECO:0000259" key="6">
    <source>
        <dbReference type="PROSITE" id="PS50970"/>
    </source>
</evidence>
<dbReference type="Gene3D" id="3.20.20.330">
    <property type="entry name" value="Homocysteine-binding-like domain"/>
    <property type="match status" value="1"/>
</dbReference>
<dbReference type="PIRSF" id="PIRSF037505">
    <property type="entry name" value="Betaine_HMT"/>
    <property type="match status" value="1"/>
</dbReference>
<feature type="binding site" evidence="4 5">
    <location>
        <position position="209"/>
    </location>
    <ligand>
        <name>Zn(2+)</name>
        <dbReference type="ChEBI" id="CHEBI:29105"/>
    </ligand>
</feature>
<feature type="binding site" evidence="4 5">
    <location>
        <position position="293"/>
    </location>
    <ligand>
        <name>Zn(2+)</name>
        <dbReference type="ChEBI" id="CHEBI:29105"/>
    </ligand>
</feature>
<comment type="cofactor">
    <cofactor evidence="4">
        <name>Zn(2+)</name>
        <dbReference type="ChEBI" id="CHEBI:29105"/>
    </cofactor>
    <text evidence="4">Binds 1 zinc ion per subunit.</text>
</comment>
<dbReference type="SUPFAM" id="SSF82282">
    <property type="entry name" value="Homocysteine S-methyltransferase"/>
    <property type="match status" value="1"/>
</dbReference>
<organism evidence="7 8">
    <name type="scientific">Dreissena polymorpha</name>
    <name type="common">Zebra mussel</name>
    <name type="synonym">Mytilus polymorpha</name>
    <dbReference type="NCBI Taxonomy" id="45954"/>
    <lineage>
        <taxon>Eukaryota</taxon>
        <taxon>Metazoa</taxon>
        <taxon>Spiralia</taxon>
        <taxon>Lophotrochozoa</taxon>
        <taxon>Mollusca</taxon>
        <taxon>Bivalvia</taxon>
        <taxon>Autobranchia</taxon>
        <taxon>Heteroconchia</taxon>
        <taxon>Euheterodonta</taxon>
        <taxon>Imparidentia</taxon>
        <taxon>Neoheterodontei</taxon>
        <taxon>Myida</taxon>
        <taxon>Dreissenoidea</taxon>
        <taxon>Dreissenidae</taxon>
        <taxon>Dreissena</taxon>
    </lineage>
</organism>
<dbReference type="PANTHER" id="PTHR11103">
    <property type="entry name" value="SLR1189 PROTEIN"/>
    <property type="match status" value="1"/>
</dbReference>
<dbReference type="InterPro" id="IPR017226">
    <property type="entry name" value="BHMT-like"/>
</dbReference>
<reference evidence="7" key="1">
    <citation type="journal article" date="2019" name="bioRxiv">
        <title>The Genome of the Zebra Mussel, Dreissena polymorpha: A Resource for Invasive Species Research.</title>
        <authorList>
            <person name="McCartney M.A."/>
            <person name="Auch B."/>
            <person name="Kono T."/>
            <person name="Mallez S."/>
            <person name="Zhang Y."/>
            <person name="Obille A."/>
            <person name="Becker A."/>
            <person name="Abrahante J.E."/>
            <person name="Garbe J."/>
            <person name="Badalamenti J.P."/>
            <person name="Herman A."/>
            <person name="Mangelson H."/>
            <person name="Liachko I."/>
            <person name="Sullivan S."/>
            <person name="Sone E.D."/>
            <person name="Koren S."/>
            <person name="Silverstein K.A.T."/>
            <person name="Beckman K.B."/>
            <person name="Gohl D.M."/>
        </authorList>
    </citation>
    <scope>NUCLEOTIDE SEQUENCE</scope>
    <source>
        <strain evidence="7">Duluth1</strain>
        <tissue evidence="7">Whole animal</tissue>
    </source>
</reference>
<dbReference type="AlphaFoldDB" id="A0A9D4D674"/>
<keyword evidence="2 5" id="KW-0808">Transferase</keyword>
<comment type="caution">
    <text evidence="7">The sequence shown here is derived from an EMBL/GenBank/DDBJ whole genome shotgun (WGS) entry which is preliminary data.</text>
</comment>
<gene>
    <name evidence="7" type="ORF">DPMN_046092</name>
</gene>
<sequence length="349" mass="38881">MNGLIEALANGGTLVVAEGYMWEIERRGYLQLGNYLPEVVLDHPEVIKQLHEEFAHAGSDVIEAFTYYAHREMLKLRGREEDLEKLNRTALKMAREVADRHGKLMAGNVSNTPLYEPDDPKTHEVIYAMFKEQVQWAVEEGADFIIGETFGAYGEAEIALRAIKDWGKGLPAVITIAAYVPERTTDDVPLPEACKKLQDAGAAVVGLNCSRGPETLMPLIREVKKLCTVPIAALPVAYRTNAEEKTFFALRDPKSGKRVYPDNLDCVRCSREDARKFAEEARAAGVQYIGLCCGNAPNLTRELAEVYRKEPPASRFRSRMELSMVFGDKAKEYGAEMSTTAKWMTGDGL</sequence>
<dbReference type="GO" id="GO:0032259">
    <property type="term" value="P:methylation"/>
    <property type="evidence" value="ECO:0007669"/>
    <property type="project" value="UniProtKB-KW"/>
</dbReference>
<evidence type="ECO:0000313" key="8">
    <source>
        <dbReference type="Proteomes" id="UP000828390"/>
    </source>
</evidence>
<evidence type="ECO:0000256" key="5">
    <source>
        <dbReference type="PROSITE-ProRule" id="PRU00333"/>
    </source>
</evidence>
<dbReference type="InterPro" id="IPR036589">
    <property type="entry name" value="HCY_dom_sf"/>
</dbReference>
<evidence type="ECO:0000256" key="1">
    <source>
        <dbReference type="ARBA" id="ARBA00022603"/>
    </source>
</evidence>
<comment type="pathway">
    <text evidence="3">Amino-acid biosynthesis; L-methionine biosynthesis via de novo pathway.</text>
</comment>